<dbReference type="InterPro" id="IPR006172">
    <property type="entry name" value="DNA-dir_DNA_pol_B"/>
</dbReference>
<dbReference type="PRINTS" id="PR00106">
    <property type="entry name" value="DNAPOLB"/>
</dbReference>
<evidence type="ECO:0000256" key="6">
    <source>
        <dbReference type="ARBA" id="ARBA00023125"/>
    </source>
</evidence>
<keyword evidence="6" id="KW-0238">DNA-binding</keyword>
<evidence type="ECO:0000256" key="3">
    <source>
        <dbReference type="ARBA" id="ARBA00022679"/>
    </source>
</evidence>
<dbReference type="SUPFAM" id="SSF56672">
    <property type="entry name" value="DNA/RNA polymerases"/>
    <property type="match status" value="1"/>
</dbReference>
<evidence type="ECO:0000259" key="9">
    <source>
        <dbReference type="Pfam" id="PF03104"/>
    </source>
</evidence>
<evidence type="ECO:0000256" key="4">
    <source>
        <dbReference type="ARBA" id="ARBA00022695"/>
    </source>
</evidence>
<protein>
    <recommendedName>
        <fullName evidence="2">DNA-directed DNA polymerase</fullName>
        <ecNumber evidence="2">2.7.7.7</ecNumber>
    </recommendedName>
</protein>
<dbReference type="InterPro" id="IPR036397">
    <property type="entry name" value="RNaseH_sf"/>
</dbReference>
<comment type="catalytic activity">
    <reaction evidence="7">
        <text>DNA(n) + a 2'-deoxyribonucleoside 5'-triphosphate = DNA(n+1) + diphosphate</text>
        <dbReference type="Rhea" id="RHEA:22508"/>
        <dbReference type="Rhea" id="RHEA-COMP:17339"/>
        <dbReference type="Rhea" id="RHEA-COMP:17340"/>
        <dbReference type="ChEBI" id="CHEBI:33019"/>
        <dbReference type="ChEBI" id="CHEBI:61560"/>
        <dbReference type="ChEBI" id="CHEBI:173112"/>
        <dbReference type="EC" id="2.7.7.7"/>
    </reaction>
</comment>
<accession>A0A271J3H4</accession>
<dbReference type="Pfam" id="PF00136">
    <property type="entry name" value="DNA_pol_B"/>
    <property type="match status" value="1"/>
</dbReference>
<feature type="domain" description="DNA-directed DNA polymerase family B exonuclease" evidence="9">
    <location>
        <begin position="191"/>
        <end position="293"/>
    </location>
</feature>
<keyword evidence="3" id="KW-0808">Transferase</keyword>
<dbReference type="EC" id="2.7.7.7" evidence="2"/>
<dbReference type="InterPro" id="IPR006133">
    <property type="entry name" value="DNA-dir_DNA_pol_B_exonuc"/>
</dbReference>
<sequence length="783" mass="89091">MAEMPALDAPDDDALLYGHDPAERIVALHPVGPAAMRLYRRRSPTEVTTEDVRVHPFFFLSDVDLLRGFPRDRFQFQELDGAGFFRYVVAFPDRNSYFDALRHVERTTETEKSRPDEVYLPGSPEQQYLMQTGRTLFKGMDFSDLVRLQLDIEVYSPEGFPQATTPEHRVILVALSDSTGWNRLVGAPGMTEEEVLRETLSLVKERDPDVIEGHNIFGFDLPYVFERCRRHGIPVDLGRDGSLPRSYPTSMRFAERSVEFEAVEIAGRHVIDTLHQVMAFDVFKRDLPNYTLKGAAKYFGFAPEGRTYVPGDEIAHVWDTDPHRLMEYAIDDATETERLARHLSGSTFYLTQMVPMPYAQAARTGPAAKVEALFVRGYLHARHSLPRADFGSQVVGGYTDVFVTGVVGPVVYADVESLYPSIMLHYDVQPKGDALGLFPRLLRRLTDLRFETKDAMREADDAHDRGELDARQSAFKIVINSFYGNMGFGYALFNDFAEADRVARTGQELLRQIIRLARDAGAKVVEVDTDGVLFIPPDGVEGEAAERAFVRDLSEQMPEGIRIGFDGRFRRMLSYKKKNYALLDYDGHLKFKGSSLVSRSSERFGRRFVREAIRLLLEEDVRALHDLYLRHRRQIEAHDWLGVESFQRVETLKASIEQYERAVAAGERTRSAAYEVARQEAERTGRRPRIGDRVAYYIAEGGGRVFEAAKPAEAWDPEAPDESTAFYLDRLDQLAGRFEPFFETAAQFQLVFSEEDLFGFDPASVRLVVRERDPDEVEDDVPF</sequence>
<evidence type="ECO:0000259" key="8">
    <source>
        <dbReference type="Pfam" id="PF00136"/>
    </source>
</evidence>
<dbReference type="Gene3D" id="3.30.420.10">
    <property type="entry name" value="Ribonuclease H-like superfamily/Ribonuclease H"/>
    <property type="match status" value="1"/>
</dbReference>
<dbReference type="InterPro" id="IPR050240">
    <property type="entry name" value="DNA_pol_type-B"/>
</dbReference>
<reference evidence="10 11" key="1">
    <citation type="submission" date="2016-11" db="EMBL/GenBank/DDBJ databases">
        <title>Study of marine rhodopsin-containing bacteria.</title>
        <authorList>
            <person name="Yoshizawa S."/>
            <person name="Kumagai Y."/>
            <person name="Kogure K."/>
        </authorList>
    </citation>
    <scope>NUCLEOTIDE SEQUENCE [LARGE SCALE GENOMIC DNA]</scope>
    <source>
        <strain evidence="10 11">SAORIC-28</strain>
    </source>
</reference>
<dbReference type="Pfam" id="PF03104">
    <property type="entry name" value="DNA_pol_B_exo1"/>
    <property type="match status" value="1"/>
</dbReference>
<evidence type="ECO:0000256" key="5">
    <source>
        <dbReference type="ARBA" id="ARBA00022932"/>
    </source>
</evidence>
<name>A0A271J3H4_9BACT</name>
<dbReference type="EMBL" id="MQWD01000001">
    <property type="protein sequence ID" value="PAP78081.1"/>
    <property type="molecule type" value="Genomic_DNA"/>
</dbReference>
<dbReference type="InterPro" id="IPR043502">
    <property type="entry name" value="DNA/RNA_pol_sf"/>
</dbReference>
<keyword evidence="4" id="KW-0548">Nucleotidyltransferase</keyword>
<dbReference type="GO" id="GO:0003677">
    <property type="term" value="F:DNA binding"/>
    <property type="evidence" value="ECO:0007669"/>
    <property type="project" value="UniProtKB-KW"/>
</dbReference>
<dbReference type="SUPFAM" id="SSF53098">
    <property type="entry name" value="Ribonuclease H-like"/>
    <property type="match status" value="1"/>
</dbReference>
<dbReference type="InterPro" id="IPR006134">
    <property type="entry name" value="DNA-dir_DNA_pol_B_multi_dom"/>
</dbReference>
<evidence type="ECO:0000313" key="10">
    <source>
        <dbReference type="EMBL" id="PAP78081.1"/>
    </source>
</evidence>
<comment type="caution">
    <text evidence="10">The sequence shown here is derived from an EMBL/GenBank/DDBJ whole genome shotgun (WGS) entry which is preliminary data.</text>
</comment>
<dbReference type="AlphaFoldDB" id="A0A271J3H4"/>
<dbReference type="SMART" id="SM00486">
    <property type="entry name" value="POLBc"/>
    <property type="match status" value="1"/>
</dbReference>
<comment type="similarity">
    <text evidence="1">Belongs to the DNA polymerase type-B family.</text>
</comment>
<dbReference type="Gene3D" id="3.90.1600.10">
    <property type="entry name" value="Palm domain of DNA polymerase"/>
    <property type="match status" value="1"/>
</dbReference>
<keyword evidence="5" id="KW-0239">DNA-directed DNA polymerase</keyword>
<dbReference type="Proteomes" id="UP000216339">
    <property type="component" value="Unassembled WGS sequence"/>
</dbReference>
<gene>
    <name evidence="10" type="ORF">BSZ37_17380</name>
</gene>
<dbReference type="PANTHER" id="PTHR10322">
    <property type="entry name" value="DNA POLYMERASE CATALYTIC SUBUNIT"/>
    <property type="match status" value="1"/>
</dbReference>
<evidence type="ECO:0000313" key="11">
    <source>
        <dbReference type="Proteomes" id="UP000216339"/>
    </source>
</evidence>
<evidence type="ECO:0000256" key="7">
    <source>
        <dbReference type="ARBA" id="ARBA00049244"/>
    </source>
</evidence>
<dbReference type="PANTHER" id="PTHR10322:SF23">
    <property type="entry name" value="DNA POLYMERASE DELTA CATALYTIC SUBUNIT"/>
    <property type="match status" value="1"/>
</dbReference>
<evidence type="ECO:0000256" key="1">
    <source>
        <dbReference type="ARBA" id="ARBA00005755"/>
    </source>
</evidence>
<proteinExistence type="inferred from homology"/>
<evidence type="ECO:0000256" key="2">
    <source>
        <dbReference type="ARBA" id="ARBA00012417"/>
    </source>
</evidence>
<dbReference type="InterPro" id="IPR042087">
    <property type="entry name" value="DNA_pol_B_thumb"/>
</dbReference>
<dbReference type="Gene3D" id="1.10.132.60">
    <property type="entry name" value="DNA polymerase family B, C-terminal domain"/>
    <property type="match status" value="1"/>
</dbReference>
<dbReference type="GO" id="GO:0000166">
    <property type="term" value="F:nucleotide binding"/>
    <property type="evidence" value="ECO:0007669"/>
    <property type="project" value="InterPro"/>
</dbReference>
<dbReference type="InterPro" id="IPR012337">
    <property type="entry name" value="RNaseH-like_sf"/>
</dbReference>
<feature type="domain" description="DNA-directed DNA polymerase family B multifunctional" evidence="8">
    <location>
        <begin position="435"/>
        <end position="719"/>
    </location>
</feature>
<organism evidence="10 11">
    <name type="scientific">Rubrivirga marina</name>
    <dbReference type="NCBI Taxonomy" id="1196024"/>
    <lineage>
        <taxon>Bacteria</taxon>
        <taxon>Pseudomonadati</taxon>
        <taxon>Rhodothermota</taxon>
        <taxon>Rhodothermia</taxon>
        <taxon>Rhodothermales</taxon>
        <taxon>Rubricoccaceae</taxon>
        <taxon>Rubrivirga</taxon>
    </lineage>
</organism>
<dbReference type="InterPro" id="IPR023211">
    <property type="entry name" value="DNA_pol_palm_dom_sf"/>
</dbReference>
<dbReference type="GO" id="GO:0003887">
    <property type="term" value="F:DNA-directed DNA polymerase activity"/>
    <property type="evidence" value="ECO:0007669"/>
    <property type="project" value="UniProtKB-KW"/>
</dbReference>
<keyword evidence="11" id="KW-1185">Reference proteome</keyword>